<dbReference type="Proteomes" id="UP001257277">
    <property type="component" value="Unassembled WGS sequence"/>
</dbReference>
<sequence length="312" mass="35795">MKKIKWFIGFLSIAAILYAFVLTDKSTYENETSTKTDIQKSLMYLGQKPPKKTPKIFAPGLISKKNEYEFGSVFNKDGTEFFYGVSTNNGEIIRYTKLEGDTWSASKTLMIQKNYGNNDPFLSPDGNRLYFISQRPLDGVGNANNYDIWYVERKDKGWSEPINAGPNINTEMNEYYISFTNDGTMYFSSNKNNNNFDIYASKSINGEFQKPVILSNAINTPSYEADVFIAPDESYIIFCAQRKEGLGRGDLYISFKEDDGTWSQSVNMGSLINTKGHELCPFVTKDGKYFFYTSNQDIYWVSTEIFKRYKKK</sequence>
<dbReference type="InterPro" id="IPR011042">
    <property type="entry name" value="6-blade_b-propeller_TolB-like"/>
</dbReference>
<dbReference type="CDD" id="cd15482">
    <property type="entry name" value="Sialidase_non-viral"/>
    <property type="match status" value="1"/>
</dbReference>
<dbReference type="Pfam" id="PF07676">
    <property type="entry name" value="PD40"/>
    <property type="match status" value="4"/>
</dbReference>
<evidence type="ECO:0000313" key="2">
    <source>
        <dbReference type="Proteomes" id="UP001257277"/>
    </source>
</evidence>
<gene>
    <name evidence="1" type="ORF">RQM59_04400</name>
</gene>
<accession>A0ABU3LD13</accession>
<name>A0ABU3LD13_9FLAO</name>
<dbReference type="EMBL" id="JAVTTO010000002">
    <property type="protein sequence ID" value="MDT7831606.1"/>
    <property type="molecule type" value="Genomic_DNA"/>
</dbReference>
<comment type="caution">
    <text evidence="1">The sequence shown here is derived from an EMBL/GenBank/DDBJ whole genome shotgun (WGS) entry which is preliminary data.</text>
</comment>
<reference evidence="1 2" key="1">
    <citation type="submission" date="2023-09" db="EMBL/GenBank/DDBJ databases">
        <title>Novel taxa isolated from Blanes Bay.</title>
        <authorList>
            <person name="Rey-Velasco X."/>
            <person name="Lucena T."/>
        </authorList>
    </citation>
    <scope>NUCLEOTIDE SEQUENCE [LARGE SCALE GENOMIC DNA]</scope>
    <source>
        <strain evidence="1 2">S356</strain>
    </source>
</reference>
<dbReference type="SUPFAM" id="SSF82171">
    <property type="entry name" value="DPP6 N-terminal domain-like"/>
    <property type="match status" value="1"/>
</dbReference>
<keyword evidence="2" id="KW-1185">Reference proteome</keyword>
<evidence type="ECO:0000313" key="1">
    <source>
        <dbReference type="EMBL" id="MDT7831606.1"/>
    </source>
</evidence>
<dbReference type="InterPro" id="IPR011659">
    <property type="entry name" value="WD40"/>
</dbReference>
<proteinExistence type="predicted"/>
<dbReference type="Gene3D" id="2.120.10.30">
    <property type="entry name" value="TolB, C-terminal domain"/>
    <property type="match status" value="1"/>
</dbReference>
<dbReference type="RefSeq" id="WP_349240866.1">
    <property type="nucleotide sequence ID" value="NZ_JAVTTO010000002.1"/>
</dbReference>
<organism evidence="1 2">
    <name type="scientific">Asprobacillus argus</name>
    <dbReference type="NCBI Taxonomy" id="3076534"/>
    <lineage>
        <taxon>Bacteria</taxon>
        <taxon>Pseudomonadati</taxon>
        <taxon>Bacteroidota</taxon>
        <taxon>Flavobacteriia</taxon>
        <taxon>Flavobacteriales</taxon>
        <taxon>Flavobacteriaceae</taxon>
        <taxon>Asprobacillus</taxon>
    </lineage>
</organism>
<evidence type="ECO:0008006" key="3">
    <source>
        <dbReference type="Google" id="ProtNLM"/>
    </source>
</evidence>
<protein>
    <recommendedName>
        <fullName evidence="3">WD40 repeat protein</fullName>
    </recommendedName>
</protein>